<dbReference type="SUPFAM" id="SSF51735">
    <property type="entry name" value="NAD(P)-binding Rossmann-fold domains"/>
    <property type="match status" value="1"/>
</dbReference>
<dbReference type="FunFam" id="3.30.360.10:FF:000030">
    <property type="entry name" value="NAD binding Rossmann fold oxidoreductase"/>
    <property type="match status" value="1"/>
</dbReference>
<dbReference type="Gene3D" id="3.40.50.720">
    <property type="entry name" value="NAD(P)-binding Rossmann-like Domain"/>
    <property type="match status" value="1"/>
</dbReference>
<comment type="caution">
    <text evidence="2">The sequence shown here is derived from an EMBL/GenBank/DDBJ whole genome shotgun (WGS) entry which is preliminary data.</text>
</comment>
<dbReference type="GO" id="GO:0016491">
    <property type="term" value="F:oxidoreductase activity"/>
    <property type="evidence" value="ECO:0007669"/>
    <property type="project" value="TreeGrafter"/>
</dbReference>
<dbReference type="GO" id="GO:0006740">
    <property type="term" value="P:NADPH regeneration"/>
    <property type="evidence" value="ECO:0007669"/>
    <property type="project" value="TreeGrafter"/>
</dbReference>
<dbReference type="Pfam" id="PF01408">
    <property type="entry name" value="GFO_IDH_MocA"/>
    <property type="match status" value="1"/>
</dbReference>
<dbReference type="EMBL" id="MVBO01000018">
    <property type="protein sequence ID" value="OZJ05262.1"/>
    <property type="molecule type" value="Genomic_DNA"/>
</dbReference>
<gene>
    <name evidence="2" type="ORF">BZG36_01942</name>
</gene>
<evidence type="ECO:0000259" key="1">
    <source>
        <dbReference type="Pfam" id="PF01408"/>
    </source>
</evidence>
<dbReference type="AlphaFoldDB" id="A0A261Y3V7"/>
<dbReference type="InterPro" id="IPR036291">
    <property type="entry name" value="NAD(P)-bd_dom_sf"/>
</dbReference>
<protein>
    <recommendedName>
        <fullName evidence="1">Gfo/Idh/MocA-like oxidoreductase N-terminal domain-containing protein</fullName>
    </recommendedName>
</protein>
<dbReference type="PANTHER" id="PTHR42840:SF6">
    <property type="entry name" value="BINDING ROSSMANN FOLD OXIDOREDUCTASE, PUTATIVE (AFU_ORTHOLOGUE AFUA_3G11930)-RELATED"/>
    <property type="match status" value="1"/>
</dbReference>
<organism evidence="2 3">
    <name type="scientific">Bifiguratus adelaidae</name>
    <dbReference type="NCBI Taxonomy" id="1938954"/>
    <lineage>
        <taxon>Eukaryota</taxon>
        <taxon>Fungi</taxon>
        <taxon>Fungi incertae sedis</taxon>
        <taxon>Mucoromycota</taxon>
        <taxon>Mucoromycotina</taxon>
        <taxon>Endogonomycetes</taxon>
        <taxon>Endogonales</taxon>
        <taxon>Endogonales incertae sedis</taxon>
        <taxon>Bifiguratus</taxon>
    </lineage>
</organism>
<dbReference type="GO" id="GO:0005737">
    <property type="term" value="C:cytoplasm"/>
    <property type="evidence" value="ECO:0007669"/>
    <property type="project" value="TreeGrafter"/>
</dbReference>
<dbReference type="Proteomes" id="UP000242875">
    <property type="component" value="Unassembled WGS sequence"/>
</dbReference>
<dbReference type="InterPro" id="IPR000683">
    <property type="entry name" value="Gfo/Idh/MocA-like_OxRdtase_N"/>
</dbReference>
<accession>A0A261Y3V7</accession>
<feature type="domain" description="Gfo/Idh/MocA-like oxidoreductase N-terminal" evidence="1">
    <location>
        <begin position="106"/>
        <end position="164"/>
    </location>
</feature>
<evidence type="ECO:0000313" key="3">
    <source>
        <dbReference type="Proteomes" id="UP000242875"/>
    </source>
</evidence>
<sequence length="420" mass="46992">MAELKKLNVLMVGTGEYTTGFVHDKASTSDKKVGVVALTMFDLRRRGKVGEISMVGTNGSKMPRIREHLDNNIGKVYHMDTSLATFPKDGERDPESYKAAIDQLSPGDAITVFTPDPTHYDIALYAIRRQIHVLLTKPAVKSIEHHNHLVSEAKKHNVLVMVEHHKRFDPAYSDAKGRSENLGEFGFFSSYMSQPKKQLDTFRSWAGKESDISYYLNSHHIDMHCWMVSDTSVPYKVTASAATGVASSEPFNLVAGTEDTITLLTNWHSMKHGNTHQGTAVYTASWTAPSASEVHSQQHFHYLAEKGEIRVDQAHRGYSVTTDEVAYANLNPFYMKYTPDEDGHFDGQRGYGYISLEKFVDLARKVNQNTITLDEIDQRGLPTIRNTAITTAILEAGRRSLDEKRSVGLEKHADGSWAIV</sequence>
<proteinExistence type="predicted"/>
<name>A0A261Y3V7_9FUNG</name>
<evidence type="ECO:0000313" key="2">
    <source>
        <dbReference type="EMBL" id="OZJ05262.1"/>
    </source>
</evidence>
<dbReference type="OrthoDB" id="2127032at2759"/>
<reference evidence="2 3" key="1">
    <citation type="journal article" date="2017" name="Mycologia">
        <title>Bifiguratus adelaidae, gen. et sp. nov., a new member of Mucoromycotina in endophytic and soil-dwelling habitats.</title>
        <authorList>
            <person name="Torres-Cruz T.J."/>
            <person name="Billingsley Tobias T.L."/>
            <person name="Almatruk M."/>
            <person name="Hesse C."/>
            <person name="Kuske C.R."/>
            <person name="Desiro A."/>
            <person name="Benucci G.M."/>
            <person name="Bonito G."/>
            <person name="Stajich J.E."/>
            <person name="Dunlap C."/>
            <person name="Arnold A.E."/>
            <person name="Porras-Alfaro A."/>
        </authorList>
    </citation>
    <scope>NUCLEOTIDE SEQUENCE [LARGE SCALE GENOMIC DNA]</scope>
    <source>
        <strain evidence="2 3">AZ0501</strain>
    </source>
</reference>
<dbReference type="Gene3D" id="3.30.360.10">
    <property type="entry name" value="Dihydrodipicolinate Reductase, domain 2"/>
    <property type="match status" value="1"/>
</dbReference>
<keyword evidence="3" id="KW-1185">Reference proteome</keyword>
<dbReference type="PANTHER" id="PTHR42840">
    <property type="entry name" value="NAD(P)-BINDING ROSSMANN-FOLD SUPERFAMILY PROTEIN-RELATED"/>
    <property type="match status" value="1"/>
</dbReference>
<dbReference type="GO" id="GO:0000166">
    <property type="term" value="F:nucleotide binding"/>
    <property type="evidence" value="ECO:0007669"/>
    <property type="project" value="InterPro"/>
</dbReference>